<dbReference type="PROSITE" id="PS01359">
    <property type="entry name" value="ZF_PHD_1"/>
    <property type="match status" value="1"/>
</dbReference>
<dbReference type="GO" id="GO:0061186">
    <property type="term" value="P:negative regulation of silent mating-type cassette heterochromatin formation"/>
    <property type="evidence" value="ECO:0007669"/>
    <property type="project" value="TreeGrafter"/>
</dbReference>
<feature type="compositionally biased region" description="Basic and acidic residues" evidence="4">
    <location>
        <begin position="282"/>
        <end position="295"/>
    </location>
</feature>
<feature type="compositionally biased region" description="Low complexity" evidence="4">
    <location>
        <begin position="202"/>
        <end position="216"/>
    </location>
</feature>
<feature type="compositionally biased region" description="Basic residues" evidence="4">
    <location>
        <begin position="408"/>
        <end position="423"/>
    </location>
</feature>
<feature type="compositionally biased region" description="Basic and acidic residues" evidence="4">
    <location>
        <begin position="218"/>
        <end position="228"/>
    </location>
</feature>
<dbReference type="SUPFAM" id="SSF57903">
    <property type="entry name" value="FYVE/PHD zinc finger"/>
    <property type="match status" value="1"/>
</dbReference>
<feature type="region of interest" description="Disordered" evidence="4">
    <location>
        <begin position="1"/>
        <end position="97"/>
    </location>
</feature>
<dbReference type="GO" id="GO:0070210">
    <property type="term" value="C:Rpd3L-Expanded complex"/>
    <property type="evidence" value="ECO:0007669"/>
    <property type="project" value="TreeGrafter"/>
</dbReference>
<dbReference type="EMBL" id="CAJPDS010000008">
    <property type="protein sequence ID" value="CAF9909807.1"/>
    <property type="molecule type" value="Genomic_DNA"/>
</dbReference>
<feature type="compositionally biased region" description="Polar residues" evidence="4">
    <location>
        <begin position="464"/>
        <end position="474"/>
    </location>
</feature>
<dbReference type="InterPro" id="IPR013083">
    <property type="entry name" value="Znf_RING/FYVE/PHD"/>
</dbReference>
<dbReference type="Gene3D" id="3.30.40.10">
    <property type="entry name" value="Zinc/RING finger domain, C3HC4 (zinc finger)"/>
    <property type="match status" value="1"/>
</dbReference>
<dbReference type="GO" id="GO:0061188">
    <property type="term" value="P:negative regulation of rDNA heterochromatin formation"/>
    <property type="evidence" value="ECO:0007669"/>
    <property type="project" value="TreeGrafter"/>
</dbReference>
<dbReference type="OrthoDB" id="418595at2759"/>
<dbReference type="Pfam" id="PF20826">
    <property type="entry name" value="PHD_5"/>
    <property type="match status" value="1"/>
</dbReference>
<evidence type="ECO:0000256" key="1">
    <source>
        <dbReference type="ARBA" id="ARBA00022723"/>
    </source>
</evidence>
<keyword evidence="7" id="KW-1185">Reference proteome</keyword>
<dbReference type="InterPro" id="IPR053051">
    <property type="entry name" value="HDAC_complex_subunit"/>
</dbReference>
<evidence type="ECO:0000256" key="4">
    <source>
        <dbReference type="SAM" id="MobiDB-lite"/>
    </source>
</evidence>
<dbReference type="SMART" id="SM00249">
    <property type="entry name" value="PHD"/>
    <property type="match status" value="1"/>
</dbReference>
<dbReference type="InterPro" id="IPR001965">
    <property type="entry name" value="Znf_PHD"/>
</dbReference>
<sequence length="603" mass="65224">MSPRRSSRARTSQPNPSSQQQSNSSSSSISSGRAHSGARPNQKNLSPGSSVAPRSLSSEEIDGSAKPQSRRTRSSQEDTKVGVVANHVEDDEEEGEEEVTRCICGNLDYPGMPVPASDNSKSGPKSATMSGLAASSNTLPEDTGGMFIQCDICKVWQHGGCVGIMEEAMSPEEYFCEQCRKDLHKITTSINGQRYSRYLPVQLSQSPQSSPTSPMLEDPSKKIREGRSSRANAEPHTGKRRATMNSRDSAYDEAEQLRRAIEESKKEVKVTNSESGRKGKRSRSDSEQRKGDTKRQRTTSSSAPSDSKTLPPDPASDDDNDNESKPREGAQNKIRGAAARNHRNKELREQEEKREQERAEAAAKRKARSERRRGDESDPSPEPAPPKTLKPEVPASTLAARTPPLPKPSHKKTGRPPTKRGRVGRNQYTRDRDPQPSSLANADPNTSPAGSNGSNGSNGGTPHINGTHSPSNNAHKPGGTNDTTTGGGTKPKLKHLNPNRTTMNDMKRRVAAILEFISHTQAEMATSNPTRATSTITPPDSGGSAKDGAVGGGGMAQKLLEGQSLLDGLDVDAFKELSSAEMMEVLTRKLMKWQGEYGKWGDK</sequence>
<feature type="domain" description="Zinc finger PHD-type" evidence="5">
    <location>
        <begin position="101"/>
        <end position="180"/>
    </location>
</feature>
<feature type="region of interest" description="Disordered" evidence="4">
    <location>
        <begin position="202"/>
        <end position="503"/>
    </location>
</feature>
<dbReference type="InterPro" id="IPR019786">
    <property type="entry name" value="Zinc_finger_PHD-type_CS"/>
</dbReference>
<evidence type="ECO:0000256" key="2">
    <source>
        <dbReference type="ARBA" id="ARBA00022771"/>
    </source>
</evidence>
<accession>A0A8H3EPM4</accession>
<keyword evidence="1" id="KW-0479">Metal-binding</keyword>
<gene>
    <name evidence="6" type="ORF">HETSPECPRED_009525</name>
</gene>
<keyword evidence="3" id="KW-0862">Zinc</keyword>
<dbReference type="InterPro" id="IPR011011">
    <property type="entry name" value="Znf_FYVE_PHD"/>
</dbReference>
<feature type="compositionally biased region" description="Basic and acidic residues" evidence="4">
    <location>
        <begin position="344"/>
        <end position="363"/>
    </location>
</feature>
<dbReference type="Proteomes" id="UP000664521">
    <property type="component" value="Unassembled WGS sequence"/>
</dbReference>
<feature type="compositionally biased region" description="Polar residues" evidence="4">
    <location>
        <begin position="298"/>
        <end position="308"/>
    </location>
</feature>
<evidence type="ECO:0000313" key="6">
    <source>
        <dbReference type="EMBL" id="CAF9909807.1"/>
    </source>
</evidence>
<feature type="region of interest" description="Disordered" evidence="4">
    <location>
        <begin position="524"/>
        <end position="549"/>
    </location>
</feature>
<feature type="compositionally biased region" description="Polar residues" evidence="4">
    <location>
        <begin position="435"/>
        <end position="449"/>
    </location>
</feature>
<protein>
    <recommendedName>
        <fullName evidence="5">Zinc finger PHD-type domain-containing protein</fullName>
    </recommendedName>
</protein>
<feature type="compositionally biased region" description="Polar residues" evidence="4">
    <location>
        <begin position="39"/>
        <end position="49"/>
    </location>
</feature>
<organism evidence="6 7">
    <name type="scientific">Heterodermia speciosa</name>
    <dbReference type="NCBI Taxonomy" id="116794"/>
    <lineage>
        <taxon>Eukaryota</taxon>
        <taxon>Fungi</taxon>
        <taxon>Dikarya</taxon>
        <taxon>Ascomycota</taxon>
        <taxon>Pezizomycotina</taxon>
        <taxon>Lecanoromycetes</taxon>
        <taxon>OSLEUM clade</taxon>
        <taxon>Lecanoromycetidae</taxon>
        <taxon>Caliciales</taxon>
        <taxon>Physciaceae</taxon>
        <taxon>Heterodermia</taxon>
    </lineage>
</organism>
<feature type="compositionally biased region" description="Basic and acidic residues" evidence="4">
    <location>
        <begin position="255"/>
        <end position="269"/>
    </location>
</feature>
<dbReference type="PANTHER" id="PTHR47793:SF1">
    <property type="entry name" value="HISTONE DEACETYLASE COMPLEX SUBUNIT CTI6"/>
    <property type="match status" value="1"/>
</dbReference>
<dbReference type="GO" id="GO:0008270">
    <property type="term" value="F:zinc ion binding"/>
    <property type="evidence" value="ECO:0007669"/>
    <property type="project" value="UniProtKB-KW"/>
</dbReference>
<feature type="compositionally biased region" description="Low complexity" evidence="4">
    <location>
        <begin position="12"/>
        <end position="31"/>
    </location>
</feature>
<name>A0A8H3EPM4_9LECA</name>
<feature type="compositionally biased region" description="Polar residues" evidence="4">
    <location>
        <begin position="524"/>
        <end position="538"/>
    </location>
</feature>
<evidence type="ECO:0000259" key="5">
    <source>
        <dbReference type="SMART" id="SM00249"/>
    </source>
</evidence>
<dbReference type="GO" id="GO:0033698">
    <property type="term" value="C:Rpd3L complex"/>
    <property type="evidence" value="ECO:0007669"/>
    <property type="project" value="TreeGrafter"/>
</dbReference>
<reference evidence="6" key="1">
    <citation type="submission" date="2021-03" db="EMBL/GenBank/DDBJ databases">
        <authorList>
            <person name="Tagirdzhanova G."/>
        </authorList>
    </citation>
    <scope>NUCLEOTIDE SEQUENCE</scope>
</reference>
<evidence type="ECO:0000313" key="7">
    <source>
        <dbReference type="Proteomes" id="UP000664521"/>
    </source>
</evidence>
<keyword evidence="2" id="KW-0863">Zinc-finger</keyword>
<proteinExistence type="predicted"/>
<dbReference type="PANTHER" id="PTHR47793">
    <property type="entry name" value="HISTONE DEACETYLASE COMPLEX SUBUNIT CTI6"/>
    <property type="match status" value="1"/>
</dbReference>
<comment type="caution">
    <text evidence="6">The sequence shown here is derived from an EMBL/GenBank/DDBJ whole genome shotgun (WGS) entry which is preliminary data.</text>
</comment>
<evidence type="ECO:0000256" key="3">
    <source>
        <dbReference type="ARBA" id="ARBA00022833"/>
    </source>
</evidence>
<dbReference type="AlphaFoldDB" id="A0A8H3EPM4"/>